<name>A0A5B7E7T7_PORTR</name>
<keyword evidence="2" id="KW-1185">Reference proteome</keyword>
<evidence type="ECO:0000313" key="1">
    <source>
        <dbReference type="EMBL" id="MPC30111.1"/>
    </source>
</evidence>
<dbReference type="EMBL" id="VSRR010002196">
    <property type="protein sequence ID" value="MPC30111.1"/>
    <property type="molecule type" value="Genomic_DNA"/>
</dbReference>
<protein>
    <submittedName>
        <fullName evidence="1">Uncharacterized protein</fullName>
    </submittedName>
</protein>
<dbReference type="AlphaFoldDB" id="A0A5B7E7T7"/>
<dbReference type="Proteomes" id="UP000324222">
    <property type="component" value="Unassembled WGS sequence"/>
</dbReference>
<evidence type="ECO:0000313" key="2">
    <source>
        <dbReference type="Proteomes" id="UP000324222"/>
    </source>
</evidence>
<sequence length="115" mass="12460">MTSLLQSGLSRIRINPCILNSSVGSRLSSVYLGRKEMLICGCVNKSDLLTIQTLISHSPIYVPTQNLAIKARSDQDAILCRVFNILDPVSVALQESNAPLEVAHIPKGNIMVITA</sequence>
<reference evidence="1 2" key="1">
    <citation type="submission" date="2019-05" db="EMBL/GenBank/DDBJ databases">
        <title>Another draft genome of Portunus trituberculatus and its Hox gene families provides insights of decapod evolution.</title>
        <authorList>
            <person name="Jeong J.-H."/>
            <person name="Song I."/>
            <person name="Kim S."/>
            <person name="Choi T."/>
            <person name="Kim D."/>
            <person name="Ryu S."/>
            <person name="Kim W."/>
        </authorList>
    </citation>
    <scope>NUCLEOTIDE SEQUENCE [LARGE SCALE GENOMIC DNA]</scope>
    <source>
        <tissue evidence="1">Muscle</tissue>
    </source>
</reference>
<comment type="caution">
    <text evidence="1">The sequence shown here is derived from an EMBL/GenBank/DDBJ whole genome shotgun (WGS) entry which is preliminary data.</text>
</comment>
<proteinExistence type="predicted"/>
<accession>A0A5B7E7T7</accession>
<gene>
    <name evidence="1" type="ORF">E2C01_023367</name>
</gene>
<organism evidence="1 2">
    <name type="scientific">Portunus trituberculatus</name>
    <name type="common">Swimming crab</name>
    <name type="synonym">Neptunus trituberculatus</name>
    <dbReference type="NCBI Taxonomy" id="210409"/>
    <lineage>
        <taxon>Eukaryota</taxon>
        <taxon>Metazoa</taxon>
        <taxon>Ecdysozoa</taxon>
        <taxon>Arthropoda</taxon>
        <taxon>Crustacea</taxon>
        <taxon>Multicrustacea</taxon>
        <taxon>Malacostraca</taxon>
        <taxon>Eumalacostraca</taxon>
        <taxon>Eucarida</taxon>
        <taxon>Decapoda</taxon>
        <taxon>Pleocyemata</taxon>
        <taxon>Brachyura</taxon>
        <taxon>Eubrachyura</taxon>
        <taxon>Portunoidea</taxon>
        <taxon>Portunidae</taxon>
        <taxon>Portuninae</taxon>
        <taxon>Portunus</taxon>
    </lineage>
</organism>